<dbReference type="PANTHER" id="PTHR48050">
    <property type="entry name" value="STEROL 3-BETA-GLUCOSYLTRANSFERASE"/>
    <property type="match status" value="1"/>
</dbReference>
<dbReference type="Proteomes" id="UP000199147">
    <property type="component" value="Unassembled WGS sequence"/>
</dbReference>
<dbReference type="PANTHER" id="PTHR48050:SF13">
    <property type="entry name" value="STEROL 3-BETA-GLUCOSYLTRANSFERASE UGT80A2"/>
    <property type="match status" value="1"/>
</dbReference>
<evidence type="ECO:0000313" key="4">
    <source>
        <dbReference type="Proteomes" id="UP000199147"/>
    </source>
</evidence>
<dbReference type="AlphaFoldDB" id="A0A0H5RNT2"/>
<dbReference type="InterPro" id="IPR010610">
    <property type="entry name" value="EryCIII-like_C"/>
</dbReference>
<feature type="domain" description="Erythromycin biosynthesis protein CIII-like C-terminal" evidence="2">
    <location>
        <begin position="297"/>
        <end position="394"/>
    </location>
</feature>
<keyword evidence="4" id="KW-1185">Reference proteome</keyword>
<feature type="domain" description="Glycosyltransferase family 28 N-terminal" evidence="1">
    <location>
        <begin position="4"/>
        <end position="130"/>
    </location>
</feature>
<evidence type="ECO:0000313" key="3">
    <source>
        <dbReference type="EMBL" id="CRZ15805.1"/>
    </source>
</evidence>
<dbReference type="EMBL" id="CWKH01000001">
    <property type="protein sequence ID" value="CRZ15805.1"/>
    <property type="molecule type" value="Genomic_DNA"/>
</dbReference>
<name>A0A0H5RNT2_9MYCO</name>
<dbReference type="InterPro" id="IPR002213">
    <property type="entry name" value="UDP_glucos_trans"/>
</dbReference>
<evidence type="ECO:0000259" key="1">
    <source>
        <dbReference type="Pfam" id="PF03033"/>
    </source>
</evidence>
<evidence type="ECO:0000259" key="2">
    <source>
        <dbReference type="Pfam" id="PF06722"/>
    </source>
</evidence>
<dbReference type="Pfam" id="PF06722">
    <property type="entry name" value="EryCIII-like_C"/>
    <property type="match status" value="1"/>
</dbReference>
<gene>
    <name evidence="3" type="ORF">BN2156_02668</name>
</gene>
<dbReference type="RefSeq" id="WP_090514453.1">
    <property type="nucleotide sequence ID" value="NZ_CWKH01000001.1"/>
</dbReference>
<dbReference type="FunFam" id="3.40.50.2000:FF:000009">
    <property type="entry name" value="Sterol 3-beta-glucosyltransferase UGT80A2"/>
    <property type="match status" value="1"/>
</dbReference>
<dbReference type="OrthoDB" id="3253247at2"/>
<dbReference type="CDD" id="cd03784">
    <property type="entry name" value="GT1_Gtf-like"/>
    <property type="match status" value="1"/>
</dbReference>
<proteinExistence type="predicted"/>
<dbReference type="GO" id="GO:0033072">
    <property type="term" value="P:vancomycin biosynthetic process"/>
    <property type="evidence" value="ECO:0007669"/>
    <property type="project" value="UniProtKB-ARBA"/>
</dbReference>
<sequence>MTTIAIAAFGSRGDVTPYTGLARRLTDVGYDVIIAAQQPYRELISANGFEFRSLPGDTEQATKSSLAAQAFVDGGRMRPSGRLLDQMRSDMRELGAALVEAAADADLLLLPAVAATVGYHVAEGLGIPSAGVFLQPTAPTGDFPPSVLSAKSFGRWGNRAVGRIGAMGEKAYLPVINELRTNLGLATTSRTDYQRRRAATWPILHGFSEHVVPRPQDWPAHLHVTGYWWPSEFENWSPPRQLVDFLDAGPPPVYVGLGSTATARGPELSDTISKALRASRTRAVVQTGWAGLHCPGDDVLMVDELPHSWLFPRMAAVVHHGGAGTTASTLRAGVPSVPVTGIMDQPFWAKRLQLLGTAPVGLRRTALTVDALSAAITTVCADPAYRTRAQQLSHLLAREDGMDVASQRITEVLNRSQEVHHGK</sequence>
<dbReference type="STRING" id="146018.BN2156_02668"/>
<dbReference type="InterPro" id="IPR004276">
    <property type="entry name" value="GlycoTrans_28_N"/>
</dbReference>
<dbReference type="GO" id="GO:0016758">
    <property type="term" value="F:hexosyltransferase activity"/>
    <property type="evidence" value="ECO:0007669"/>
    <property type="project" value="InterPro"/>
</dbReference>
<accession>A0A0H5RNT2</accession>
<reference evidence="4" key="1">
    <citation type="submission" date="2015-07" db="EMBL/GenBank/DDBJ databases">
        <authorList>
            <person name="Urmite Genomes"/>
        </authorList>
    </citation>
    <scope>NUCLEOTIDE SEQUENCE [LARGE SCALE GENOMIC DNA]</scope>
    <source>
        <strain evidence="4">type strain: ATCC 49404</strain>
    </source>
</reference>
<dbReference type="GO" id="GO:0008194">
    <property type="term" value="F:UDP-glycosyltransferase activity"/>
    <property type="evidence" value="ECO:0007669"/>
    <property type="project" value="InterPro"/>
</dbReference>
<dbReference type="GO" id="GO:0005975">
    <property type="term" value="P:carbohydrate metabolic process"/>
    <property type="evidence" value="ECO:0007669"/>
    <property type="project" value="InterPro"/>
</dbReference>
<organism evidence="3 4">
    <name type="scientific">Mycolicibacterium neworleansense</name>
    <dbReference type="NCBI Taxonomy" id="146018"/>
    <lineage>
        <taxon>Bacteria</taxon>
        <taxon>Bacillati</taxon>
        <taxon>Actinomycetota</taxon>
        <taxon>Actinomycetes</taxon>
        <taxon>Mycobacteriales</taxon>
        <taxon>Mycobacteriaceae</taxon>
        <taxon>Mycolicibacterium</taxon>
    </lineage>
</organism>
<keyword evidence="3" id="KW-0808">Transferase</keyword>
<dbReference type="SUPFAM" id="SSF53756">
    <property type="entry name" value="UDP-Glycosyltransferase/glycogen phosphorylase"/>
    <property type="match status" value="1"/>
</dbReference>
<protein>
    <submittedName>
        <fullName evidence="3">Glycosyltransferase</fullName>
    </submittedName>
</protein>
<dbReference type="Pfam" id="PF03033">
    <property type="entry name" value="Glyco_transf_28"/>
    <property type="match status" value="1"/>
</dbReference>
<dbReference type="InterPro" id="IPR050426">
    <property type="entry name" value="Glycosyltransferase_28"/>
</dbReference>
<dbReference type="Gene3D" id="3.40.50.2000">
    <property type="entry name" value="Glycogen Phosphorylase B"/>
    <property type="match status" value="2"/>
</dbReference>